<keyword evidence="2" id="KW-1185">Reference proteome</keyword>
<accession>A0A8R7UMU1</accession>
<organism evidence="1 2">
    <name type="scientific">Triticum urartu</name>
    <name type="common">Red wild einkorn</name>
    <name type="synonym">Crithodium urartu</name>
    <dbReference type="NCBI Taxonomy" id="4572"/>
    <lineage>
        <taxon>Eukaryota</taxon>
        <taxon>Viridiplantae</taxon>
        <taxon>Streptophyta</taxon>
        <taxon>Embryophyta</taxon>
        <taxon>Tracheophyta</taxon>
        <taxon>Spermatophyta</taxon>
        <taxon>Magnoliopsida</taxon>
        <taxon>Liliopsida</taxon>
        <taxon>Poales</taxon>
        <taxon>Poaceae</taxon>
        <taxon>BOP clade</taxon>
        <taxon>Pooideae</taxon>
        <taxon>Triticodae</taxon>
        <taxon>Triticeae</taxon>
        <taxon>Triticinae</taxon>
        <taxon>Triticum</taxon>
    </lineage>
</organism>
<reference evidence="2" key="1">
    <citation type="journal article" date="2013" name="Nature">
        <title>Draft genome of the wheat A-genome progenitor Triticum urartu.</title>
        <authorList>
            <person name="Ling H.Q."/>
            <person name="Zhao S."/>
            <person name="Liu D."/>
            <person name="Wang J."/>
            <person name="Sun H."/>
            <person name="Zhang C."/>
            <person name="Fan H."/>
            <person name="Li D."/>
            <person name="Dong L."/>
            <person name="Tao Y."/>
            <person name="Gao C."/>
            <person name="Wu H."/>
            <person name="Li Y."/>
            <person name="Cui Y."/>
            <person name="Guo X."/>
            <person name="Zheng S."/>
            <person name="Wang B."/>
            <person name="Yu K."/>
            <person name="Liang Q."/>
            <person name="Yang W."/>
            <person name="Lou X."/>
            <person name="Chen J."/>
            <person name="Feng M."/>
            <person name="Jian J."/>
            <person name="Zhang X."/>
            <person name="Luo G."/>
            <person name="Jiang Y."/>
            <person name="Liu J."/>
            <person name="Wang Z."/>
            <person name="Sha Y."/>
            <person name="Zhang B."/>
            <person name="Wu H."/>
            <person name="Tang D."/>
            <person name="Shen Q."/>
            <person name="Xue P."/>
            <person name="Zou S."/>
            <person name="Wang X."/>
            <person name="Liu X."/>
            <person name="Wang F."/>
            <person name="Yang Y."/>
            <person name="An X."/>
            <person name="Dong Z."/>
            <person name="Zhang K."/>
            <person name="Zhang X."/>
            <person name="Luo M.C."/>
            <person name="Dvorak J."/>
            <person name="Tong Y."/>
            <person name="Wang J."/>
            <person name="Yang H."/>
            <person name="Li Z."/>
            <person name="Wang D."/>
            <person name="Zhang A."/>
            <person name="Wang J."/>
        </authorList>
    </citation>
    <scope>NUCLEOTIDE SEQUENCE</scope>
    <source>
        <strain evidence="2">cv. G1812</strain>
    </source>
</reference>
<name>A0A8R7UMU1_TRIUA</name>
<proteinExistence type="predicted"/>
<reference evidence="1" key="2">
    <citation type="submission" date="2018-03" db="EMBL/GenBank/DDBJ databases">
        <title>The Triticum urartu genome reveals the dynamic nature of wheat genome evolution.</title>
        <authorList>
            <person name="Ling H."/>
            <person name="Ma B."/>
            <person name="Shi X."/>
            <person name="Liu H."/>
            <person name="Dong L."/>
            <person name="Sun H."/>
            <person name="Cao Y."/>
            <person name="Gao Q."/>
            <person name="Zheng S."/>
            <person name="Li Y."/>
            <person name="Yu Y."/>
            <person name="Du H."/>
            <person name="Qi M."/>
            <person name="Li Y."/>
            <person name="Yu H."/>
            <person name="Cui Y."/>
            <person name="Wang N."/>
            <person name="Chen C."/>
            <person name="Wu H."/>
            <person name="Zhao Y."/>
            <person name="Zhang J."/>
            <person name="Li Y."/>
            <person name="Zhou W."/>
            <person name="Zhang B."/>
            <person name="Hu W."/>
            <person name="Eijk M."/>
            <person name="Tang J."/>
            <person name="Witsenboer H."/>
            <person name="Zhao S."/>
            <person name="Li Z."/>
            <person name="Zhang A."/>
            <person name="Wang D."/>
            <person name="Liang C."/>
        </authorList>
    </citation>
    <scope>NUCLEOTIDE SEQUENCE [LARGE SCALE GENOMIC DNA]</scope>
    <source>
        <strain evidence="1">cv. G1812</strain>
    </source>
</reference>
<sequence>MKNKEHSMIRDCQRVAFKRQLTFDELLNGGGRTPWGTVFQERSRRWLEIRQSNVKHDCADVWVLAWW</sequence>
<dbReference type="Proteomes" id="UP000015106">
    <property type="component" value="Chromosome 6"/>
</dbReference>
<dbReference type="EnsemblPlants" id="TuG1812G0600000376.01.T02">
    <property type="protein sequence ID" value="TuG1812G0600000376.01.T02"/>
    <property type="gene ID" value="TuG1812G0600000376.01"/>
</dbReference>
<evidence type="ECO:0000313" key="1">
    <source>
        <dbReference type="EnsemblPlants" id="TuG1812G0600000376.01.T02"/>
    </source>
</evidence>
<evidence type="ECO:0000313" key="2">
    <source>
        <dbReference type="Proteomes" id="UP000015106"/>
    </source>
</evidence>
<protein>
    <submittedName>
        <fullName evidence="1">Uncharacterized protein</fullName>
    </submittedName>
</protein>
<dbReference type="AlphaFoldDB" id="A0A8R7UMU1"/>
<dbReference type="Gramene" id="TuG1812G0600000376.01.T02">
    <property type="protein sequence ID" value="TuG1812G0600000376.01.T02"/>
    <property type="gene ID" value="TuG1812G0600000376.01"/>
</dbReference>
<reference evidence="1" key="3">
    <citation type="submission" date="2022-06" db="UniProtKB">
        <authorList>
            <consortium name="EnsemblPlants"/>
        </authorList>
    </citation>
    <scope>IDENTIFICATION</scope>
</reference>